<comment type="similarity">
    <text evidence="2">Belongs to the FKBP-type PPIase family. Tig subfamily.</text>
</comment>
<accession>A0A6J6HZE1</accession>
<dbReference type="InterPro" id="IPR037041">
    <property type="entry name" value="Trigger_fac_C_sf"/>
</dbReference>
<dbReference type="Gene3D" id="3.10.50.40">
    <property type="match status" value="1"/>
</dbReference>
<feature type="domain" description="Trigger factor C-terminal" evidence="8">
    <location>
        <begin position="257"/>
        <end position="418"/>
    </location>
</feature>
<dbReference type="GO" id="GO:0015031">
    <property type="term" value="P:protein transport"/>
    <property type="evidence" value="ECO:0007669"/>
    <property type="project" value="InterPro"/>
</dbReference>
<dbReference type="AlphaFoldDB" id="A0A6J6HZE1"/>
<name>A0A6J6HZE1_9ZZZZ</name>
<protein>
    <recommendedName>
        <fullName evidence="3">peptidylprolyl isomerase</fullName>
        <ecNumber evidence="3">5.2.1.8</ecNumber>
    </recommendedName>
</protein>
<proteinExistence type="inferred from homology"/>
<evidence type="ECO:0000259" key="8">
    <source>
        <dbReference type="Pfam" id="PF05698"/>
    </source>
</evidence>
<evidence type="ECO:0000256" key="3">
    <source>
        <dbReference type="ARBA" id="ARBA00013194"/>
    </source>
</evidence>
<evidence type="ECO:0000256" key="6">
    <source>
        <dbReference type="ARBA" id="ARBA00023235"/>
    </source>
</evidence>
<comment type="catalytic activity">
    <reaction evidence="1">
        <text>[protein]-peptidylproline (omega=180) = [protein]-peptidylproline (omega=0)</text>
        <dbReference type="Rhea" id="RHEA:16237"/>
        <dbReference type="Rhea" id="RHEA-COMP:10747"/>
        <dbReference type="Rhea" id="RHEA-COMP:10748"/>
        <dbReference type="ChEBI" id="CHEBI:83833"/>
        <dbReference type="ChEBI" id="CHEBI:83834"/>
        <dbReference type="EC" id="5.2.1.8"/>
    </reaction>
</comment>
<dbReference type="PANTHER" id="PTHR30560">
    <property type="entry name" value="TRIGGER FACTOR CHAPERONE AND PEPTIDYL-PROLYL CIS/TRANS ISOMERASE"/>
    <property type="match status" value="1"/>
</dbReference>
<dbReference type="Gene3D" id="3.30.70.1050">
    <property type="entry name" value="Trigger factor ribosome-binding domain"/>
    <property type="match status" value="1"/>
</dbReference>
<dbReference type="GO" id="GO:0003755">
    <property type="term" value="F:peptidyl-prolyl cis-trans isomerase activity"/>
    <property type="evidence" value="ECO:0007669"/>
    <property type="project" value="UniProtKB-KW"/>
</dbReference>
<evidence type="ECO:0000256" key="1">
    <source>
        <dbReference type="ARBA" id="ARBA00000971"/>
    </source>
</evidence>
<keyword evidence="5" id="KW-0143">Chaperone</keyword>
<dbReference type="InterPro" id="IPR005215">
    <property type="entry name" value="Trig_fac"/>
</dbReference>
<organism evidence="9">
    <name type="scientific">freshwater metagenome</name>
    <dbReference type="NCBI Taxonomy" id="449393"/>
    <lineage>
        <taxon>unclassified sequences</taxon>
        <taxon>metagenomes</taxon>
        <taxon>ecological metagenomes</taxon>
    </lineage>
</organism>
<evidence type="ECO:0000256" key="2">
    <source>
        <dbReference type="ARBA" id="ARBA00005464"/>
    </source>
</evidence>
<evidence type="ECO:0000256" key="4">
    <source>
        <dbReference type="ARBA" id="ARBA00023110"/>
    </source>
</evidence>
<feature type="domain" description="Trigger factor ribosome-binding bacterial" evidence="7">
    <location>
        <begin position="1"/>
        <end position="144"/>
    </location>
</feature>
<dbReference type="EMBL" id="CAEZUP010000079">
    <property type="protein sequence ID" value="CAB4618356.1"/>
    <property type="molecule type" value="Genomic_DNA"/>
</dbReference>
<dbReference type="SUPFAM" id="SSF109998">
    <property type="entry name" value="Triger factor/SurA peptide-binding domain-like"/>
    <property type="match status" value="1"/>
</dbReference>
<evidence type="ECO:0000259" key="7">
    <source>
        <dbReference type="Pfam" id="PF05697"/>
    </source>
</evidence>
<dbReference type="PANTHER" id="PTHR30560:SF3">
    <property type="entry name" value="TRIGGER FACTOR-LIKE PROTEIN TIG, CHLOROPLASTIC"/>
    <property type="match status" value="1"/>
</dbReference>
<keyword evidence="6" id="KW-0413">Isomerase</keyword>
<dbReference type="GO" id="GO:0051083">
    <property type="term" value="P:'de novo' cotranslational protein folding"/>
    <property type="evidence" value="ECO:0007669"/>
    <property type="project" value="TreeGrafter"/>
</dbReference>
<dbReference type="EC" id="5.2.1.8" evidence="3"/>
<dbReference type="Gene3D" id="1.10.3120.10">
    <property type="entry name" value="Trigger factor, C-terminal domain"/>
    <property type="match status" value="1"/>
</dbReference>
<dbReference type="InterPro" id="IPR027304">
    <property type="entry name" value="Trigger_fact/SurA_dom_sf"/>
</dbReference>
<gene>
    <name evidence="9" type="ORF">UFOPK1835_01570</name>
</gene>
<dbReference type="SUPFAM" id="SSF102735">
    <property type="entry name" value="Trigger factor ribosome-binding domain"/>
    <property type="match status" value="1"/>
</dbReference>
<sequence length="462" mass="50055">MNATVEALEGNKVKLSVVVDEQEFETAVDAAFKKIAHEVKVPGFRPGKAPRRLLETRLGAGAGRAQALNDSLPDYYSEAVRVNEVDVIAPPEIEITAGQDAGPVTFEAIVLVRPIITVSGYAEITVEIPNPDAVDEEVDAQLERVRNQFAELEVVERAAGEGDYVTIDIEGSQEGEVLDGLVASAYLYEIGTAGIVPELDVELAGVSAGDTRSFDAVHPNGEEEGPLHFEVTVTEVKAKVLPELDDELAIQASSFETVAEWRTDLVTRMSQVKKAQSQMAVREKIGEALAELVLDDLPEPLVAAEMQERLQDMAMRLQAQGLTLEQWLQFSGTETEQFLEDLKSTAERSAKVDLALRAIAVAESIEALDVDLEEEFDAVAERVQQPADVVRDQLTEAGHMPALRVDIAKRKALDWLTENVAIADESGTKISFADLALAEEDDDTALAEAVLADAEPTPSEEG</sequence>
<dbReference type="GO" id="GO:0043335">
    <property type="term" value="P:protein unfolding"/>
    <property type="evidence" value="ECO:0007669"/>
    <property type="project" value="TreeGrafter"/>
</dbReference>
<dbReference type="HAMAP" id="MF_00303">
    <property type="entry name" value="Trigger_factor_Tig"/>
    <property type="match status" value="1"/>
</dbReference>
<dbReference type="SUPFAM" id="SSF54534">
    <property type="entry name" value="FKBP-like"/>
    <property type="match status" value="1"/>
</dbReference>
<evidence type="ECO:0000256" key="5">
    <source>
        <dbReference type="ARBA" id="ARBA00023186"/>
    </source>
</evidence>
<dbReference type="Pfam" id="PF05697">
    <property type="entry name" value="Trigger_N"/>
    <property type="match status" value="1"/>
</dbReference>
<dbReference type="NCBIfam" id="TIGR00115">
    <property type="entry name" value="tig"/>
    <property type="match status" value="1"/>
</dbReference>
<evidence type="ECO:0000313" key="9">
    <source>
        <dbReference type="EMBL" id="CAB4618356.1"/>
    </source>
</evidence>
<dbReference type="PIRSF" id="PIRSF003095">
    <property type="entry name" value="Trigger_factor"/>
    <property type="match status" value="1"/>
</dbReference>
<dbReference type="Pfam" id="PF05698">
    <property type="entry name" value="Trigger_C"/>
    <property type="match status" value="1"/>
</dbReference>
<dbReference type="InterPro" id="IPR008880">
    <property type="entry name" value="Trigger_fac_C"/>
</dbReference>
<dbReference type="GO" id="GO:0044183">
    <property type="term" value="F:protein folding chaperone"/>
    <property type="evidence" value="ECO:0007669"/>
    <property type="project" value="TreeGrafter"/>
</dbReference>
<dbReference type="InterPro" id="IPR008881">
    <property type="entry name" value="Trigger_fac_ribosome-bd_bac"/>
</dbReference>
<dbReference type="InterPro" id="IPR036611">
    <property type="entry name" value="Trigger_fac_ribosome-bd_sf"/>
</dbReference>
<dbReference type="InterPro" id="IPR046357">
    <property type="entry name" value="PPIase_dom_sf"/>
</dbReference>
<dbReference type="GO" id="GO:0043022">
    <property type="term" value="F:ribosome binding"/>
    <property type="evidence" value="ECO:0007669"/>
    <property type="project" value="TreeGrafter"/>
</dbReference>
<reference evidence="9" key="1">
    <citation type="submission" date="2020-05" db="EMBL/GenBank/DDBJ databases">
        <authorList>
            <person name="Chiriac C."/>
            <person name="Salcher M."/>
            <person name="Ghai R."/>
            <person name="Kavagutti S V."/>
        </authorList>
    </citation>
    <scope>NUCLEOTIDE SEQUENCE</scope>
</reference>
<keyword evidence="4" id="KW-0697">Rotamase</keyword>